<dbReference type="PANTHER" id="PTHR47521:SF18">
    <property type="entry name" value="G PROTEIN-COUPLED RECEPTOR-RELATED"/>
    <property type="match status" value="1"/>
</dbReference>
<protein>
    <submittedName>
        <fullName evidence="1">Uncharacterized protein</fullName>
    </submittedName>
</protein>
<proteinExistence type="predicted"/>
<dbReference type="PANTHER" id="PTHR47521">
    <property type="entry name" value="SERPENTINE RECEPTOR, CLASS E (EPSILON)-RELATED"/>
    <property type="match status" value="1"/>
</dbReference>
<gene>
    <name evidence="1" type="primary">WBGene00090888</name>
</gene>
<reference evidence="2" key="1">
    <citation type="journal article" date="2008" name="Nat. Genet.">
        <title>The Pristionchus pacificus genome provides a unique perspective on nematode lifestyle and parasitism.</title>
        <authorList>
            <person name="Dieterich C."/>
            <person name="Clifton S.W."/>
            <person name="Schuster L.N."/>
            <person name="Chinwalla A."/>
            <person name="Delehaunty K."/>
            <person name="Dinkelacker I."/>
            <person name="Fulton L."/>
            <person name="Fulton R."/>
            <person name="Godfrey J."/>
            <person name="Minx P."/>
            <person name="Mitreva M."/>
            <person name="Roeseler W."/>
            <person name="Tian H."/>
            <person name="Witte H."/>
            <person name="Yang S.P."/>
            <person name="Wilson R.K."/>
            <person name="Sommer R.J."/>
        </authorList>
    </citation>
    <scope>NUCLEOTIDE SEQUENCE [LARGE SCALE GENOMIC DNA]</scope>
    <source>
        <strain evidence="2">PS312</strain>
    </source>
</reference>
<name>A0A2A6CRT2_PRIPA</name>
<dbReference type="InterPro" id="IPR052860">
    <property type="entry name" value="NRL-GPCR1"/>
</dbReference>
<accession>A0A8R1Y599</accession>
<evidence type="ECO:0000313" key="2">
    <source>
        <dbReference type="Proteomes" id="UP000005239"/>
    </source>
</evidence>
<reference evidence="1" key="2">
    <citation type="submission" date="2022-06" db="UniProtKB">
        <authorList>
            <consortium name="EnsemblMetazoa"/>
        </authorList>
    </citation>
    <scope>IDENTIFICATION</scope>
    <source>
        <strain evidence="1">PS312</strain>
    </source>
</reference>
<accession>A0A2A6CRT2</accession>
<evidence type="ECO:0000313" key="1">
    <source>
        <dbReference type="EnsemblMetazoa" id="PPA01334.1"/>
    </source>
</evidence>
<keyword evidence="2" id="KW-1185">Reference proteome</keyword>
<dbReference type="AlphaFoldDB" id="A0A2A6CRT2"/>
<organism evidence="1 2">
    <name type="scientific">Pristionchus pacificus</name>
    <name type="common">Parasitic nematode worm</name>
    <dbReference type="NCBI Taxonomy" id="54126"/>
    <lineage>
        <taxon>Eukaryota</taxon>
        <taxon>Metazoa</taxon>
        <taxon>Ecdysozoa</taxon>
        <taxon>Nematoda</taxon>
        <taxon>Chromadorea</taxon>
        <taxon>Rhabditida</taxon>
        <taxon>Rhabditina</taxon>
        <taxon>Diplogasteromorpha</taxon>
        <taxon>Diplogasteroidea</taxon>
        <taxon>Neodiplogasteridae</taxon>
        <taxon>Pristionchus</taxon>
    </lineage>
</organism>
<sequence length="339" mass="39016">MFNCMIIKFLSIPDDHLCYHQRNFILPQYLSHLPSSSSLHAFNRSYSSISPHISRATDGCPQQLQLSSRYLITAWCISFIGMFIAHYGIVSLNILSEKGFFPESMFEPMTRQYCYATHVLFFVCCSSFEVVIALERITSSINPMRYYNRSFAVFPLLAITGIIISLAVLLSYWMYGEDHRSIGCAFLVILDTGTVKLNFYAVYYCNRRYEEIYGKAELSARYQVKEAHTMAVAMKPVYIASYVIKFAVNFTCIFFFFFEDAFTLLTGYIEFVYTTVVAINGGLTTGLLIRSHPRIKMRFEEAKATFLCRSSRVTPDVRPVVDSVEEGNTYFSMLEQSWR</sequence>
<dbReference type="Proteomes" id="UP000005239">
    <property type="component" value="Unassembled WGS sequence"/>
</dbReference>
<dbReference type="EnsemblMetazoa" id="PPA01334.1">
    <property type="protein sequence ID" value="PPA01334.1"/>
    <property type="gene ID" value="WBGene00090888"/>
</dbReference>